<name>A0ABR0IPC0_9PEZI</name>
<evidence type="ECO:0000313" key="2">
    <source>
        <dbReference type="EMBL" id="KAK4681994.1"/>
    </source>
</evidence>
<feature type="compositionally biased region" description="Basic and acidic residues" evidence="1">
    <location>
        <begin position="217"/>
        <end position="234"/>
    </location>
</feature>
<feature type="compositionally biased region" description="Polar residues" evidence="1">
    <location>
        <begin position="92"/>
        <end position="101"/>
    </location>
</feature>
<protein>
    <submittedName>
        <fullName evidence="2">Uncharacterized protein</fullName>
    </submittedName>
</protein>
<sequence>MRLRRATVPRSGLRLSLLDNWLPSLSPKWPSLRAVEHWSHPVAEHASSSMYRRALSVAQFRLLHAWGRSTGLERRETEGFSFQPPPEAYHQPQRSQEMGTRQAETYMTGPQRDFQPGRTSFHPVPVPSNNWPTSFSPEEIRQVQTIYSITFGATYIGNIGSFLPPPRSPATYYRIDSLLRLSSTGYGHRSSDNNEKHAHRATNWFVDQKWHLDIKERDARQAERRKEHEQRMEEMGGQWQGPPY</sequence>
<feature type="region of interest" description="Disordered" evidence="1">
    <location>
        <begin position="80"/>
        <end position="101"/>
    </location>
</feature>
<gene>
    <name evidence="2" type="ORF">QC764_112507</name>
</gene>
<organism evidence="2 3">
    <name type="scientific">Podospora pseudoanserina</name>
    <dbReference type="NCBI Taxonomy" id="2609844"/>
    <lineage>
        <taxon>Eukaryota</taxon>
        <taxon>Fungi</taxon>
        <taxon>Dikarya</taxon>
        <taxon>Ascomycota</taxon>
        <taxon>Pezizomycotina</taxon>
        <taxon>Sordariomycetes</taxon>
        <taxon>Sordariomycetidae</taxon>
        <taxon>Sordariales</taxon>
        <taxon>Podosporaceae</taxon>
        <taxon>Podospora</taxon>
    </lineage>
</organism>
<dbReference type="EMBL" id="JAFFHC010000001">
    <property type="protein sequence ID" value="KAK4681994.1"/>
    <property type="molecule type" value="Genomic_DNA"/>
</dbReference>
<dbReference type="RefSeq" id="XP_062805464.1">
    <property type="nucleotide sequence ID" value="XM_062942506.1"/>
</dbReference>
<reference evidence="2 3" key="1">
    <citation type="journal article" date="2023" name="bioRxiv">
        <title>High-quality genome assemblies of four members of thePodospora anserinaspecies complex.</title>
        <authorList>
            <person name="Ament-Velasquez S.L."/>
            <person name="Vogan A.A."/>
            <person name="Wallerman O."/>
            <person name="Hartmann F."/>
            <person name="Gautier V."/>
            <person name="Silar P."/>
            <person name="Giraud T."/>
            <person name="Johannesson H."/>
        </authorList>
    </citation>
    <scope>NUCLEOTIDE SEQUENCE [LARGE SCALE GENOMIC DNA]</scope>
    <source>
        <strain evidence="2 3">CBS 124.78</strain>
    </source>
</reference>
<evidence type="ECO:0000256" key="1">
    <source>
        <dbReference type="SAM" id="MobiDB-lite"/>
    </source>
</evidence>
<evidence type="ECO:0000313" key="3">
    <source>
        <dbReference type="Proteomes" id="UP001323617"/>
    </source>
</evidence>
<proteinExistence type="predicted"/>
<accession>A0ABR0IPC0</accession>
<comment type="caution">
    <text evidence="2">The sequence shown here is derived from an EMBL/GenBank/DDBJ whole genome shotgun (WGS) entry which is preliminary data.</text>
</comment>
<dbReference type="GeneID" id="87963371"/>
<keyword evidence="3" id="KW-1185">Reference proteome</keyword>
<feature type="region of interest" description="Disordered" evidence="1">
    <location>
        <begin position="217"/>
        <end position="244"/>
    </location>
</feature>
<dbReference type="Proteomes" id="UP001323617">
    <property type="component" value="Unassembled WGS sequence"/>
</dbReference>